<accession>A0A348W823</accession>
<organism evidence="3 4">
    <name type="scientific">Roseovarius nubinhibens</name>
    <dbReference type="NCBI Taxonomy" id="314263"/>
    <lineage>
        <taxon>Bacteria</taxon>
        <taxon>Pseudomonadati</taxon>
        <taxon>Pseudomonadota</taxon>
        <taxon>Alphaproteobacteria</taxon>
        <taxon>Rhodobacterales</taxon>
        <taxon>Roseobacteraceae</taxon>
        <taxon>Roseovarius</taxon>
    </lineage>
</organism>
<feature type="chain" id="PRO_5016923995" evidence="2">
    <location>
        <begin position="23"/>
        <end position="317"/>
    </location>
</feature>
<dbReference type="SUPFAM" id="SSF53850">
    <property type="entry name" value="Periplasmic binding protein-like II"/>
    <property type="match status" value="1"/>
</dbReference>
<dbReference type="Proteomes" id="UP000264719">
    <property type="component" value="Unassembled WGS sequence"/>
</dbReference>
<dbReference type="InterPro" id="IPR005064">
    <property type="entry name" value="BUG"/>
</dbReference>
<protein>
    <submittedName>
        <fullName evidence="3">Tripartite tricarboxylate transporter substrate binding protein</fullName>
    </submittedName>
</protein>
<dbReference type="AlphaFoldDB" id="A0A348W823"/>
<evidence type="ECO:0000256" key="2">
    <source>
        <dbReference type="SAM" id="SignalP"/>
    </source>
</evidence>
<dbReference type="PANTHER" id="PTHR42928:SF5">
    <property type="entry name" value="BLR1237 PROTEIN"/>
    <property type="match status" value="1"/>
</dbReference>
<comment type="similarity">
    <text evidence="1">Belongs to the UPF0065 (bug) family.</text>
</comment>
<dbReference type="Gene3D" id="3.40.190.150">
    <property type="entry name" value="Bordetella uptake gene, domain 1"/>
    <property type="match status" value="1"/>
</dbReference>
<dbReference type="CDD" id="cd07012">
    <property type="entry name" value="PBP2_Bug_TTT"/>
    <property type="match status" value="1"/>
</dbReference>
<dbReference type="Pfam" id="PF03401">
    <property type="entry name" value="TctC"/>
    <property type="match status" value="1"/>
</dbReference>
<gene>
    <name evidence="3" type="ORF">DCS45_02255</name>
</gene>
<reference evidence="3 4" key="1">
    <citation type="journal article" date="2018" name="Nat. Biotechnol.">
        <title>A standardized bacterial taxonomy based on genome phylogeny substantially revises the tree of life.</title>
        <authorList>
            <person name="Parks D.H."/>
            <person name="Chuvochina M."/>
            <person name="Waite D.W."/>
            <person name="Rinke C."/>
            <person name="Skarshewski A."/>
            <person name="Chaumeil P.A."/>
            <person name="Hugenholtz P."/>
        </authorList>
    </citation>
    <scope>NUCLEOTIDE SEQUENCE [LARGE SCALE GENOMIC DNA]</scope>
    <source>
        <strain evidence="3">UBA9169</strain>
    </source>
</reference>
<dbReference type="PIRSF" id="PIRSF017082">
    <property type="entry name" value="YflP"/>
    <property type="match status" value="1"/>
</dbReference>
<comment type="caution">
    <text evidence="3">The sequence shown here is derived from an EMBL/GenBank/DDBJ whole genome shotgun (WGS) entry which is preliminary data.</text>
</comment>
<proteinExistence type="inferred from homology"/>
<name>A0A348W823_9RHOB</name>
<evidence type="ECO:0000313" key="4">
    <source>
        <dbReference type="Proteomes" id="UP000264719"/>
    </source>
</evidence>
<evidence type="ECO:0000256" key="1">
    <source>
        <dbReference type="ARBA" id="ARBA00006987"/>
    </source>
</evidence>
<dbReference type="Gene3D" id="3.40.190.10">
    <property type="entry name" value="Periplasmic binding protein-like II"/>
    <property type="match status" value="1"/>
</dbReference>
<keyword evidence="2" id="KW-0732">Signal</keyword>
<dbReference type="InterPro" id="IPR042100">
    <property type="entry name" value="Bug_dom1"/>
</dbReference>
<dbReference type="PANTHER" id="PTHR42928">
    <property type="entry name" value="TRICARBOXYLATE-BINDING PROTEIN"/>
    <property type="match status" value="1"/>
</dbReference>
<sequence>MMKRLAFAAALGLSSLAMTAQAADYPQGTIDLVVPFDPGGSVDTTSRIIAETANTLLDGAEITVVNRSGGGGVVGQTSVAKSAPDGYTVLAMTSSVVTNPQMKGAGYAVTDFRPVALYNLDPEVIAVPAASPFQTAEEFMAAATKEPLNIVVAGVGTSHHMSGLAIERVSEATFNYIPTKGFGAQVQAVAGGHADGALWPLGEATAQAANGGVRILAIASEERDANFPDVPTFQEAGIDIPIWATFRGWAVPAGTSDEVVKTLSDLMKSVYETPAYVEKMQAAGYAPTFRDAEGFKFVVDSYADQTSVIIEEAGLGK</sequence>
<evidence type="ECO:0000313" key="3">
    <source>
        <dbReference type="EMBL" id="HAR50685.1"/>
    </source>
</evidence>
<feature type="signal peptide" evidence="2">
    <location>
        <begin position="1"/>
        <end position="22"/>
    </location>
</feature>
<dbReference type="EMBL" id="DMVW01000028">
    <property type="protein sequence ID" value="HAR50685.1"/>
    <property type="molecule type" value="Genomic_DNA"/>
</dbReference>